<proteinExistence type="predicted"/>
<dbReference type="Proteomes" id="UP000011651">
    <property type="component" value="Unassembled WGS sequence"/>
</dbReference>
<dbReference type="EMBL" id="AOPO01000002">
    <property type="protein sequence ID" value="ELY22247.1"/>
    <property type="molecule type" value="Genomic_DNA"/>
</dbReference>
<dbReference type="RefSeq" id="WP_009286557.1">
    <property type="nucleotide sequence ID" value="NZ_AOPO01000002.1"/>
</dbReference>
<sequence>MTQLEFIAKNWLGRLRTFEYKAHFFVKGVFDYQIENANKSLFIEVVGCPGVGKSTLIDYMEEKRLIKGLIRARLWIARLQRNTNIDSAYKRILDYKLISLENEKSRFKYSQYAITPRAIDKYVEDEKIPTVLLIDEGLFHHFKYEISDNLGKDKALFSKLMEKRVIVHMTARPEIIAERILKRYRKTGNLLPYYKNKHEYEIAEYCRKAQKKRKKVIGEFEKRGVPVLTVNAEDGEQANTKHIDDFIKILMNDYLGAN</sequence>
<dbReference type="AlphaFoldDB" id="L9UC10"/>
<evidence type="ECO:0000313" key="1">
    <source>
        <dbReference type="EMBL" id="ELY22247.1"/>
    </source>
</evidence>
<evidence type="ECO:0000313" key="2">
    <source>
        <dbReference type="Proteomes" id="UP000011651"/>
    </source>
</evidence>
<dbReference type="Gene3D" id="3.40.50.300">
    <property type="entry name" value="P-loop containing nucleotide triphosphate hydrolases"/>
    <property type="match status" value="1"/>
</dbReference>
<protein>
    <submittedName>
        <fullName evidence="1">Uncharacterized protein</fullName>
    </submittedName>
</protein>
<dbReference type="SUPFAM" id="SSF52540">
    <property type="entry name" value="P-loop containing nucleoside triphosphate hydrolases"/>
    <property type="match status" value="1"/>
</dbReference>
<dbReference type="Pfam" id="PF13238">
    <property type="entry name" value="AAA_18"/>
    <property type="match status" value="1"/>
</dbReference>
<comment type="caution">
    <text evidence="1">The sequence shown here is derived from an EMBL/GenBank/DDBJ whole genome shotgun (WGS) entry which is preliminary data.</text>
</comment>
<reference evidence="1 2" key="1">
    <citation type="journal article" date="2013" name="Genome Announc.">
        <title>Draft Genome of the Marine Gammaproteobacterium Halomonas titanicae.</title>
        <authorList>
            <person name="Sanchez-Porro C."/>
            <person name="de la Haba R.R."/>
            <person name="Cruz-Hernandez N."/>
            <person name="Gonzalez J.M."/>
            <person name="Reyes-Guirao C."/>
            <person name="Navarro-Sampedro L."/>
            <person name="Carballo M."/>
            <person name="Ventosa A."/>
        </authorList>
    </citation>
    <scope>NUCLEOTIDE SEQUENCE [LARGE SCALE GENOMIC DNA]</scope>
    <source>
        <strain evidence="1 2">BH1</strain>
    </source>
</reference>
<organism evidence="1 2">
    <name type="scientific">Vreelandella titanicae BH1</name>
    <dbReference type="NCBI Taxonomy" id="1204738"/>
    <lineage>
        <taxon>Bacteria</taxon>
        <taxon>Pseudomonadati</taxon>
        <taxon>Pseudomonadota</taxon>
        <taxon>Gammaproteobacteria</taxon>
        <taxon>Oceanospirillales</taxon>
        <taxon>Halomonadaceae</taxon>
        <taxon>Vreelandella</taxon>
    </lineage>
</organism>
<dbReference type="InterPro" id="IPR027417">
    <property type="entry name" value="P-loop_NTPase"/>
</dbReference>
<name>L9UC10_9GAMM</name>
<gene>
    <name evidence="1" type="ORF">HALTITAN_0817</name>
</gene>
<accession>L9UC10</accession>